<dbReference type="EMBL" id="NGAF01000014">
    <property type="protein sequence ID" value="OXR42347.1"/>
    <property type="molecule type" value="Genomic_DNA"/>
</dbReference>
<evidence type="ECO:0000256" key="2">
    <source>
        <dbReference type="SAM" id="Phobius"/>
    </source>
</evidence>
<feature type="transmembrane region" description="Helical" evidence="2">
    <location>
        <begin position="139"/>
        <end position="163"/>
    </location>
</feature>
<dbReference type="RefSeq" id="WP_143860203.1">
    <property type="nucleotide sequence ID" value="NZ_NGAF01000014.1"/>
</dbReference>
<keyword evidence="2" id="KW-0472">Membrane</keyword>
<keyword evidence="2" id="KW-1133">Transmembrane helix</keyword>
<gene>
    <name evidence="3" type="ORF">B7C42_05546</name>
</gene>
<feature type="region of interest" description="Disordered" evidence="1">
    <location>
        <begin position="92"/>
        <end position="118"/>
    </location>
</feature>
<accession>A0A231H0J1</accession>
<name>A0A231H0J1_9NOCA</name>
<keyword evidence="4" id="KW-1185">Reference proteome</keyword>
<protein>
    <submittedName>
        <fullName evidence="3">Uncharacterized protein</fullName>
    </submittedName>
</protein>
<evidence type="ECO:0000256" key="1">
    <source>
        <dbReference type="SAM" id="MobiDB-lite"/>
    </source>
</evidence>
<keyword evidence="2" id="KW-0812">Transmembrane</keyword>
<dbReference type="AlphaFoldDB" id="A0A231H0J1"/>
<evidence type="ECO:0000313" key="4">
    <source>
        <dbReference type="Proteomes" id="UP000215506"/>
    </source>
</evidence>
<feature type="compositionally biased region" description="Low complexity" evidence="1">
    <location>
        <begin position="92"/>
        <end position="105"/>
    </location>
</feature>
<comment type="caution">
    <text evidence="3">The sequence shown here is derived from an EMBL/GenBank/DDBJ whole genome shotgun (WGS) entry which is preliminary data.</text>
</comment>
<feature type="transmembrane region" description="Helical" evidence="2">
    <location>
        <begin position="12"/>
        <end position="33"/>
    </location>
</feature>
<sequence>MLAVGHLRRAPGFVRALGVLTLLIGIAVMHAVVFSTGHVMGAVAEPAVSSPAAAAPVMAGRSVSPSNDGDRAPIALAAQGMSKIGHGDHAVPATAPGEATAPTVPNEQSPVADRESAAPMRTTLAVADGSDCDGCTTHAGMHACVFVLVTLALALGLAVIAWLGADRTPSAGRLARAGLRRRTRPPPWTVLSLAELAILRI</sequence>
<dbReference type="Proteomes" id="UP000215506">
    <property type="component" value="Unassembled WGS sequence"/>
</dbReference>
<organism evidence="3 4">
    <name type="scientific">Nocardia cerradoensis</name>
    <dbReference type="NCBI Taxonomy" id="85688"/>
    <lineage>
        <taxon>Bacteria</taxon>
        <taxon>Bacillati</taxon>
        <taxon>Actinomycetota</taxon>
        <taxon>Actinomycetes</taxon>
        <taxon>Mycobacteriales</taxon>
        <taxon>Nocardiaceae</taxon>
        <taxon>Nocardia</taxon>
    </lineage>
</organism>
<proteinExistence type="predicted"/>
<reference evidence="3 4" key="1">
    <citation type="submission" date="2017-07" db="EMBL/GenBank/DDBJ databases">
        <title>First draft Genome Sequence of Nocardia cerradoensis isolated from human infection.</title>
        <authorList>
            <person name="Carrasco G."/>
        </authorList>
    </citation>
    <scope>NUCLEOTIDE SEQUENCE [LARGE SCALE GENOMIC DNA]</scope>
    <source>
        <strain evidence="3 4">CNM20130759</strain>
    </source>
</reference>
<evidence type="ECO:0000313" key="3">
    <source>
        <dbReference type="EMBL" id="OXR42347.1"/>
    </source>
</evidence>